<feature type="domain" description="Helicase ATP-binding" evidence="12">
    <location>
        <begin position="564"/>
        <end position="732"/>
    </location>
</feature>
<keyword evidence="7" id="KW-0067">ATP-binding</keyword>
<dbReference type="GO" id="GO:0003677">
    <property type="term" value="F:DNA binding"/>
    <property type="evidence" value="ECO:0007669"/>
    <property type="project" value="UniProtKB-KW"/>
</dbReference>
<evidence type="ECO:0000313" key="14">
    <source>
        <dbReference type="EMBL" id="KAF2836402.1"/>
    </source>
</evidence>
<feature type="compositionally biased region" description="Polar residues" evidence="11">
    <location>
        <begin position="298"/>
        <end position="307"/>
    </location>
</feature>
<dbReference type="Proteomes" id="UP000799429">
    <property type="component" value="Unassembled WGS sequence"/>
</dbReference>
<evidence type="ECO:0000256" key="11">
    <source>
        <dbReference type="SAM" id="MobiDB-lite"/>
    </source>
</evidence>
<feature type="compositionally biased region" description="Basic and acidic residues" evidence="11">
    <location>
        <begin position="1122"/>
        <end position="1131"/>
    </location>
</feature>
<dbReference type="InterPro" id="IPR049730">
    <property type="entry name" value="SNF2/RAD54-like_C"/>
</dbReference>
<feature type="region of interest" description="Disordered" evidence="11">
    <location>
        <begin position="172"/>
        <end position="192"/>
    </location>
</feature>
<keyword evidence="8" id="KW-0156">Chromatin regulator</keyword>
<evidence type="ECO:0000313" key="15">
    <source>
        <dbReference type="Proteomes" id="UP000799429"/>
    </source>
</evidence>
<evidence type="ECO:0000256" key="5">
    <source>
        <dbReference type="ARBA" id="ARBA00022801"/>
    </source>
</evidence>
<feature type="region of interest" description="Disordered" evidence="11">
    <location>
        <begin position="294"/>
        <end position="384"/>
    </location>
</feature>
<keyword evidence="15" id="KW-1185">Reference proteome</keyword>
<dbReference type="Gene3D" id="3.40.50.300">
    <property type="entry name" value="P-loop containing nucleotide triphosphate hydrolases"/>
    <property type="match status" value="2"/>
</dbReference>
<reference evidence="14" key="1">
    <citation type="journal article" date="2020" name="Stud. Mycol.">
        <title>101 Dothideomycetes genomes: a test case for predicting lifestyles and emergence of pathogens.</title>
        <authorList>
            <person name="Haridas S."/>
            <person name="Albert R."/>
            <person name="Binder M."/>
            <person name="Bloem J."/>
            <person name="Labutti K."/>
            <person name="Salamov A."/>
            <person name="Andreopoulos B."/>
            <person name="Baker S."/>
            <person name="Barry K."/>
            <person name="Bills G."/>
            <person name="Bluhm B."/>
            <person name="Cannon C."/>
            <person name="Castanera R."/>
            <person name="Culley D."/>
            <person name="Daum C."/>
            <person name="Ezra D."/>
            <person name="Gonzalez J."/>
            <person name="Henrissat B."/>
            <person name="Kuo A."/>
            <person name="Liang C."/>
            <person name="Lipzen A."/>
            <person name="Lutzoni F."/>
            <person name="Magnuson J."/>
            <person name="Mondo S."/>
            <person name="Nolan M."/>
            <person name="Ohm R."/>
            <person name="Pangilinan J."/>
            <person name="Park H.-J."/>
            <person name="Ramirez L."/>
            <person name="Alfaro M."/>
            <person name="Sun H."/>
            <person name="Tritt A."/>
            <person name="Yoshinaga Y."/>
            <person name="Zwiers L.-H."/>
            <person name="Turgeon B."/>
            <person name="Goodwin S."/>
            <person name="Spatafora J."/>
            <person name="Crous P."/>
            <person name="Grigoriev I."/>
        </authorList>
    </citation>
    <scope>NUCLEOTIDE SEQUENCE</scope>
    <source>
        <strain evidence="14">CBS 101060</strain>
    </source>
</reference>
<dbReference type="EMBL" id="MU006103">
    <property type="protein sequence ID" value="KAF2836402.1"/>
    <property type="molecule type" value="Genomic_DNA"/>
</dbReference>
<dbReference type="GO" id="GO:0003678">
    <property type="term" value="F:DNA helicase activity"/>
    <property type="evidence" value="ECO:0007669"/>
    <property type="project" value="UniProtKB-EC"/>
</dbReference>
<dbReference type="SMART" id="SM00490">
    <property type="entry name" value="HELICc"/>
    <property type="match status" value="1"/>
</dbReference>
<dbReference type="InterPro" id="IPR027417">
    <property type="entry name" value="P-loop_NTPase"/>
</dbReference>
<feature type="region of interest" description="Disordered" evidence="11">
    <location>
        <begin position="429"/>
        <end position="450"/>
    </location>
</feature>
<feature type="compositionally biased region" description="Low complexity" evidence="11">
    <location>
        <begin position="308"/>
        <end position="320"/>
    </location>
</feature>
<evidence type="ECO:0000256" key="1">
    <source>
        <dbReference type="ARBA" id="ARBA00004123"/>
    </source>
</evidence>
<feature type="region of interest" description="Disordered" evidence="11">
    <location>
        <begin position="1087"/>
        <end position="1153"/>
    </location>
</feature>
<evidence type="ECO:0000256" key="9">
    <source>
        <dbReference type="ARBA" id="ARBA00023125"/>
    </source>
</evidence>
<feature type="compositionally biased region" description="Basic residues" evidence="11">
    <location>
        <begin position="323"/>
        <end position="335"/>
    </location>
</feature>
<dbReference type="PROSITE" id="PS51194">
    <property type="entry name" value="HELICASE_CTER"/>
    <property type="match status" value="1"/>
</dbReference>
<comment type="caution">
    <text evidence="14">The sequence shown here is derived from an EMBL/GenBank/DDBJ whole genome shotgun (WGS) entry which is preliminary data.</text>
</comment>
<protein>
    <recommendedName>
        <fullName evidence="3">DNA helicase</fullName>
        <ecNumber evidence="3">3.6.4.12</ecNumber>
    </recommendedName>
</protein>
<dbReference type="GO" id="GO:0005524">
    <property type="term" value="F:ATP binding"/>
    <property type="evidence" value="ECO:0007669"/>
    <property type="project" value="UniProtKB-KW"/>
</dbReference>
<name>A0A9P4S560_9PEZI</name>
<comment type="similarity">
    <text evidence="2">Belongs to the SNF2/RAD54 helicase family.</text>
</comment>
<evidence type="ECO:0000256" key="8">
    <source>
        <dbReference type="ARBA" id="ARBA00022853"/>
    </source>
</evidence>
<evidence type="ECO:0000256" key="6">
    <source>
        <dbReference type="ARBA" id="ARBA00022806"/>
    </source>
</evidence>
<dbReference type="CDD" id="cd14279">
    <property type="entry name" value="CUE"/>
    <property type="match status" value="1"/>
</dbReference>
<keyword evidence="10" id="KW-0539">Nucleus</keyword>
<evidence type="ECO:0000259" key="13">
    <source>
        <dbReference type="PROSITE" id="PS51194"/>
    </source>
</evidence>
<keyword evidence="5" id="KW-0378">Hydrolase</keyword>
<dbReference type="AlphaFoldDB" id="A0A9P4S560"/>
<dbReference type="InterPro" id="IPR001650">
    <property type="entry name" value="Helicase_C-like"/>
</dbReference>
<feature type="compositionally biased region" description="Polar residues" evidence="11">
    <location>
        <begin position="21"/>
        <end position="56"/>
    </location>
</feature>
<accession>A0A9P4S560</accession>
<dbReference type="GO" id="GO:0005694">
    <property type="term" value="C:chromosome"/>
    <property type="evidence" value="ECO:0007669"/>
    <property type="project" value="UniProtKB-ARBA"/>
</dbReference>
<dbReference type="Pfam" id="PF00271">
    <property type="entry name" value="Helicase_C"/>
    <property type="match status" value="1"/>
</dbReference>
<evidence type="ECO:0000256" key="2">
    <source>
        <dbReference type="ARBA" id="ARBA00007025"/>
    </source>
</evidence>
<evidence type="ECO:0000256" key="10">
    <source>
        <dbReference type="ARBA" id="ARBA00023242"/>
    </source>
</evidence>
<dbReference type="GO" id="GO:0016787">
    <property type="term" value="F:hydrolase activity"/>
    <property type="evidence" value="ECO:0007669"/>
    <property type="project" value="UniProtKB-KW"/>
</dbReference>
<feature type="region of interest" description="Disordered" evidence="11">
    <location>
        <begin position="1"/>
        <end position="56"/>
    </location>
</feature>
<dbReference type="SUPFAM" id="SSF52540">
    <property type="entry name" value="P-loop containing nucleoside triphosphate hydrolases"/>
    <property type="match status" value="2"/>
</dbReference>
<feature type="compositionally biased region" description="Acidic residues" evidence="11">
    <location>
        <begin position="1112"/>
        <end position="1121"/>
    </location>
</feature>
<dbReference type="GO" id="GO:0140658">
    <property type="term" value="F:ATP-dependent chromatin remodeler activity"/>
    <property type="evidence" value="ECO:0007669"/>
    <property type="project" value="UniProtKB-ARBA"/>
</dbReference>
<comment type="subcellular location">
    <subcellularLocation>
        <location evidence="1">Nucleus</location>
    </subcellularLocation>
</comment>
<dbReference type="FunFam" id="3.40.50.10810:FF:000014">
    <property type="entry name" value="SWI/SNF-related matrix-associated actin-dependent regulator of chromatin subfamily A containing DEAD/H box 1"/>
    <property type="match status" value="1"/>
</dbReference>
<proteinExistence type="inferred from homology"/>
<feature type="compositionally biased region" description="Basic and acidic residues" evidence="11">
    <location>
        <begin position="1093"/>
        <end position="1108"/>
    </location>
</feature>
<sequence length="1153" mass="129768">MGSNTTYRSEDDSGDDLFNDYQHNTIPTQIIDQGSRLSNNQFRSQISSPPTHITQPTQILASPNVRRSTPVVQVAASSPFTKSFTRSPGVRPSVGLAMAPPGTIYRPPPGVRHSSPAPNDADFSDDPPVHYSTSEDELSRADANIKPTKFSSGVQSTSTNYREHFNTMKSSWTYGAQDNKPNPRKRPGDDMANAYGNVSRPAKQLRQTGPARAQPVQDINLEQIPDWEIQQKVKRMKLIYPHKPLTFLRDALSRNHGNINDAIFYITEVDNRQLEAESSTELIDLTLLDEEPRRPSIAQKSSVKQLGSSPIRSASPESSSQKPKTRRRLVGKGRRGFSALPDPDPSPRKPPSQKLPIRSKQIIVPSDDDEAVSSASEPSPEELDTDAELGLLKFFNTCSERDFCDLSNQPKEIAQAFLSRRPFKSLDRVREISLDPPATDDKKKKRRNVPKRPLGDRIVDVCMEMWLGYQAVDGLVSRCEQLGKPLAAEMKKWGVDIFGASKDGELGLINLNEVHDSGIGTPVSSSETEGMSGLKVAHFIQKPVAMAENIQLKDYQIVGLNWLNLLWSKRLSCILADDMGLGKTCQVIAFLTHLAETGHSGPHLVIVPGSTLENWMREFSTFSPSLNVVAYYGKQAEREEQRTDMEEKRGEINVVVTTYDIAWKPEDNKFFRKKLKPTVCVYDEGHYLRNNETKRYRELMRIDAEFRLLLTGTPLQNNLQELASLLAFIMPNVFEECKEELSYIFRHKAKTTDADHAALLSAERIKRARSMMTPFVLRRKKDQVLKDLPKKTCRIEYCELTPSQKEIYDETFRVGQQALRDRAEGKPTKDHANVLMDLRKASISPLLFRRIYTDKMLKKLANLYLKHDAVSSENRTVQEVVDDMTWSSDFAIHQQCLGYPSLEVHQLQNEEWMDSGKVTKLVELLKTFKKNGDRALIFSQFTTVMDILEKVFETIDMPFFRMDGQTAMAERQDMFDAFYEDESIPVFMLSTKSGGAGINLACANKVIIFDSSFNPQDDIQAENRAHRVGQTRDVEVVRLITRGTIEEKILALGQSKLVLDERVAGEEGEKVENKGLKLVEEMMLEEMNGGKATDGKSSEDTTGSEKKSSSIGDDDDLDDADLGERFKKGLEDAGLDMSACEKQGRKTRSKSSR</sequence>
<evidence type="ECO:0000259" key="12">
    <source>
        <dbReference type="PROSITE" id="PS51192"/>
    </source>
</evidence>
<dbReference type="Gene3D" id="3.40.50.10810">
    <property type="entry name" value="Tandem AAA-ATPase domain"/>
    <property type="match status" value="1"/>
</dbReference>
<dbReference type="SMART" id="SM00487">
    <property type="entry name" value="DEXDc"/>
    <property type="match status" value="1"/>
</dbReference>
<dbReference type="GO" id="GO:0005634">
    <property type="term" value="C:nucleus"/>
    <property type="evidence" value="ECO:0007669"/>
    <property type="project" value="UniProtKB-SubCell"/>
</dbReference>
<dbReference type="InterPro" id="IPR014001">
    <property type="entry name" value="Helicase_ATP-bd"/>
</dbReference>
<dbReference type="Pfam" id="PF00176">
    <property type="entry name" value="SNF2-rel_dom"/>
    <property type="match status" value="1"/>
</dbReference>
<evidence type="ECO:0000256" key="4">
    <source>
        <dbReference type="ARBA" id="ARBA00022741"/>
    </source>
</evidence>
<dbReference type="PROSITE" id="PS51192">
    <property type="entry name" value="HELICASE_ATP_BIND_1"/>
    <property type="match status" value="1"/>
</dbReference>
<dbReference type="CDD" id="cd17998">
    <property type="entry name" value="DEXHc_SMARCAD1"/>
    <property type="match status" value="1"/>
</dbReference>
<keyword evidence="4" id="KW-0547">Nucleotide-binding</keyword>
<feature type="region of interest" description="Disordered" evidence="11">
    <location>
        <begin position="85"/>
        <end position="144"/>
    </location>
</feature>
<dbReference type="OrthoDB" id="5857104at2759"/>
<keyword evidence="6" id="KW-0347">Helicase</keyword>
<organism evidence="14 15">
    <name type="scientific">Patellaria atrata CBS 101060</name>
    <dbReference type="NCBI Taxonomy" id="1346257"/>
    <lineage>
        <taxon>Eukaryota</taxon>
        <taxon>Fungi</taxon>
        <taxon>Dikarya</taxon>
        <taxon>Ascomycota</taxon>
        <taxon>Pezizomycotina</taxon>
        <taxon>Dothideomycetes</taxon>
        <taxon>Dothideomycetes incertae sedis</taxon>
        <taxon>Patellariales</taxon>
        <taxon>Patellariaceae</taxon>
        <taxon>Patellaria</taxon>
    </lineage>
</organism>
<dbReference type="InterPro" id="IPR038718">
    <property type="entry name" value="SNF2-like_sf"/>
</dbReference>
<keyword evidence="9" id="KW-0238">DNA-binding</keyword>
<dbReference type="EC" id="3.6.4.12" evidence="3"/>
<evidence type="ECO:0000256" key="7">
    <source>
        <dbReference type="ARBA" id="ARBA00022840"/>
    </source>
</evidence>
<dbReference type="InterPro" id="IPR000330">
    <property type="entry name" value="SNF2_N"/>
</dbReference>
<feature type="domain" description="Helicase C-terminal" evidence="13">
    <location>
        <begin position="920"/>
        <end position="1077"/>
    </location>
</feature>
<gene>
    <name evidence="14" type="ORF">M501DRAFT_939716</name>
</gene>
<evidence type="ECO:0000256" key="3">
    <source>
        <dbReference type="ARBA" id="ARBA00012551"/>
    </source>
</evidence>
<dbReference type="PANTHER" id="PTHR10799">
    <property type="entry name" value="SNF2/RAD54 HELICASE FAMILY"/>
    <property type="match status" value="1"/>
</dbReference>
<dbReference type="CDD" id="cd18793">
    <property type="entry name" value="SF2_C_SNF"/>
    <property type="match status" value="1"/>
</dbReference>